<keyword evidence="5" id="KW-1185">Reference proteome</keyword>
<dbReference type="PANTHER" id="PTHR34406:SF1">
    <property type="entry name" value="PROTEIN YCEI"/>
    <property type="match status" value="1"/>
</dbReference>
<dbReference type="Gene3D" id="2.40.128.110">
    <property type="entry name" value="Lipid/polyisoprenoid-binding, YceI-like"/>
    <property type="match status" value="1"/>
</dbReference>
<dbReference type="eggNOG" id="COG2353">
    <property type="taxonomic scope" value="Bacteria"/>
</dbReference>
<organism evidence="4 5">
    <name type="scientific">Pseudoxanthomonas suwonensis (strain 11-1)</name>
    <dbReference type="NCBI Taxonomy" id="743721"/>
    <lineage>
        <taxon>Bacteria</taxon>
        <taxon>Pseudomonadati</taxon>
        <taxon>Pseudomonadota</taxon>
        <taxon>Gammaproteobacteria</taxon>
        <taxon>Lysobacterales</taxon>
        <taxon>Lysobacteraceae</taxon>
        <taxon>Pseudoxanthomonas</taxon>
    </lineage>
</organism>
<dbReference type="Pfam" id="PF04264">
    <property type="entry name" value="YceI"/>
    <property type="match status" value="1"/>
</dbReference>
<proteinExistence type="predicted"/>
<dbReference type="AlphaFoldDB" id="E6WRG0"/>
<dbReference type="SMART" id="SM00867">
    <property type="entry name" value="YceI"/>
    <property type="match status" value="1"/>
</dbReference>
<evidence type="ECO:0000313" key="4">
    <source>
        <dbReference type="EMBL" id="ADV26618.1"/>
    </source>
</evidence>
<dbReference type="InterPro" id="IPR007372">
    <property type="entry name" value="Lipid/polyisoprenoid-bd_YceI"/>
</dbReference>
<dbReference type="KEGG" id="psu:Psesu_0765"/>
<dbReference type="HOGENOM" id="CLU_071003_1_0_6"/>
<feature type="chain" id="PRO_5003214976" evidence="2">
    <location>
        <begin position="30"/>
        <end position="238"/>
    </location>
</feature>
<feature type="domain" description="Lipid/polyisoprenoid-binding YceI-like" evidence="3">
    <location>
        <begin position="35"/>
        <end position="200"/>
    </location>
</feature>
<reference evidence="4 5" key="1">
    <citation type="submission" date="2011-01" db="EMBL/GenBank/DDBJ databases">
        <title>Complete sequence of Pseudoxanthomonas suwonensis 11-1.</title>
        <authorList>
            <consortium name="US DOE Joint Genome Institute"/>
            <person name="Lucas S."/>
            <person name="Copeland A."/>
            <person name="Lapidus A."/>
            <person name="Cheng J.-F."/>
            <person name="Goodwin L."/>
            <person name="Pitluck S."/>
            <person name="Teshima H."/>
            <person name="Detter J.C."/>
            <person name="Han C."/>
            <person name="Tapia R."/>
            <person name="Land M."/>
            <person name="Hauser L."/>
            <person name="Kyrpides N."/>
            <person name="Ivanova N."/>
            <person name="Ovchinnikova G."/>
            <person name="Siebers A.K."/>
            <person name="Allgaier M."/>
            <person name="Thelen M.P."/>
            <person name="Hugenholtz P."/>
            <person name="Gladden J."/>
            <person name="Woyke T."/>
        </authorList>
    </citation>
    <scope>NUCLEOTIDE SEQUENCE [LARGE SCALE GENOMIC DNA]</scope>
    <source>
        <strain evidence="5">11-1</strain>
    </source>
</reference>
<protein>
    <submittedName>
        <fullName evidence="4">YceI family protein</fullName>
    </submittedName>
</protein>
<gene>
    <name evidence="4" type="ordered locus">Psesu_0765</name>
</gene>
<dbReference type="EMBL" id="CP002446">
    <property type="protein sequence ID" value="ADV26618.1"/>
    <property type="molecule type" value="Genomic_DNA"/>
</dbReference>
<feature type="region of interest" description="Disordered" evidence="1">
    <location>
        <begin position="201"/>
        <end position="238"/>
    </location>
</feature>
<accession>E6WRG0</accession>
<evidence type="ECO:0000313" key="5">
    <source>
        <dbReference type="Proteomes" id="UP000008632"/>
    </source>
</evidence>
<sequence length="238" mass="25533">MPAMAPAPARLRRSAAALLGGLVLLAATAAAEPARYALDPVHTRVMFAVSHAGFSQALGTVSGSEGILEFDPQDWSSARLDVRVPLQRLDLGDEDWNRATLARRLLDAGRWPEARFVSERVEPLGADRFIVHGQLSLRGVTRPLALEVGFNQLRRHPMPPFRRTAGFSARASLSRSDYGIDAWPTMIGDQVELRIEAEAVRSSRAAAPGEPGETETAGSDPSTAAPLPPASGEDNVQP</sequence>
<dbReference type="SUPFAM" id="SSF101874">
    <property type="entry name" value="YceI-like"/>
    <property type="match status" value="1"/>
</dbReference>
<dbReference type="Proteomes" id="UP000008632">
    <property type="component" value="Chromosome"/>
</dbReference>
<dbReference type="InterPro" id="IPR036761">
    <property type="entry name" value="TTHA0802/YceI-like_sf"/>
</dbReference>
<dbReference type="STRING" id="743721.Psesu_0765"/>
<evidence type="ECO:0000256" key="2">
    <source>
        <dbReference type="SAM" id="SignalP"/>
    </source>
</evidence>
<evidence type="ECO:0000259" key="3">
    <source>
        <dbReference type="SMART" id="SM00867"/>
    </source>
</evidence>
<feature type="signal peptide" evidence="2">
    <location>
        <begin position="1"/>
        <end position="29"/>
    </location>
</feature>
<keyword evidence="2" id="KW-0732">Signal</keyword>
<evidence type="ECO:0000256" key="1">
    <source>
        <dbReference type="SAM" id="MobiDB-lite"/>
    </source>
</evidence>
<dbReference type="PANTHER" id="PTHR34406">
    <property type="entry name" value="PROTEIN YCEI"/>
    <property type="match status" value="1"/>
</dbReference>
<name>E6WRG0_PSEUU</name>